<sequence length="979" mass="107068">MSIPLGRIVKGAAPVSEEFLVDRSEASVLCSCNQYSTSLAAPPWHEVHHQPAIRRALPGGPNLAFLSLPFDSLHQYTTEAIPWNLMCQEYHTEAEDAHDITPFIPGSSITWGSSQGESLRHHKAAIGEMRRDVLVIAVVAGLAYANDPAPVSFDAGEWLGIDGNWSTIKVLLGSNSDLVNVLLSTSLSEFWAVGPGGCLKKEPHCTAARGGIYTPFTSKHWSSMGIWQLGLDYLGYGGNGQYGLDTVNAYSTITDIGFGMSNVLMSAINTTDYYLGFFGLGITQGNFGHEVAQSPLTQAVHTFGWIPSYSYGYTAGASYRNMPVSITLGGYDTARYVPHSIDFTLTPQDNMPRALIRGIEATANNSAAKPKKWVSETASLSGWNNSFTALIDSTTPYLWLPNAVCDEFANAFNLTYNKTFELYTLTNEQYNSYGSSDSFTFVFSFSSFDNHDNFGSPLDVPGLVNITVPMRAFVSLLQYPFMHRTIKYGDPAVPYFALRRSENDSAVIIGRSFLQEAYLITKYDEAVFSVHQAKFPQEPIADANLIPIKQPNNSPYPSPPKQTGSRLNTGQMVGIAVGAILLCLFCLVSVCYLCRRRKSQDKGEETTTKETKDSASTIVPDTPRIPRPALFYKFTRRKRVQSDVTDSATTAVFSHCMEAPDSEIYELPAPMAPVELDASDGEDDGSIICDTIPGTDTTRSLSAYEVARRKIDRQLQGPVPEYLPPQLGIVLPQEKPASHNTSSPYATWSIETTPVSPIKTGSGTGSLPASLPSPVSSGSGYNSHPGNLAHPIVAAQLSDGGSRDIDVQNDEDNTQLETGGSNSQRAENQDHNSSSMACQKTPIDPTNIVCLGNLPGNLQSLRHSIMLAHIVSQENRNSISSFTPRFKAEFHLSEQSLGSNYTDEEERIMSEMTRQATFSLARSKGEESSVELTGEHKKGHHSFNLETNSPNSSRGEERIDGNDLIHVPQMAEKRYSWED</sequence>
<reference evidence="5 6" key="1">
    <citation type="submission" date="2017-02" db="EMBL/GenBank/DDBJ databases">
        <title>Genomes of Trichoderma spp. with biocontrol activity.</title>
        <authorList>
            <person name="Gardiner D."/>
            <person name="Kazan K."/>
            <person name="Vos C."/>
            <person name="Harvey P."/>
        </authorList>
    </citation>
    <scope>NUCLEOTIDE SEQUENCE [LARGE SCALE GENOMIC DNA]</scope>
    <source>
        <strain evidence="5 6">Tr1</strain>
    </source>
</reference>
<evidence type="ECO:0000256" key="3">
    <source>
        <dbReference type="SAM" id="Phobius"/>
    </source>
</evidence>
<dbReference type="GO" id="GO:0005576">
    <property type="term" value="C:extracellular region"/>
    <property type="evidence" value="ECO:0007669"/>
    <property type="project" value="TreeGrafter"/>
</dbReference>
<dbReference type="InterPro" id="IPR033121">
    <property type="entry name" value="PEPTIDASE_A1"/>
</dbReference>
<feature type="compositionally biased region" description="Polar residues" evidence="2">
    <location>
        <begin position="944"/>
        <end position="953"/>
    </location>
</feature>
<dbReference type="InterPro" id="IPR001461">
    <property type="entry name" value="Aspartic_peptidase_A1"/>
</dbReference>
<feature type="region of interest" description="Disordered" evidence="2">
    <location>
        <begin position="801"/>
        <end position="840"/>
    </location>
</feature>
<dbReference type="Pfam" id="PF00026">
    <property type="entry name" value="Asp"/>
    <property type="match status" value="1"/>
</dbReference>
<dbReference type="OrthoDB" id="5233646at2759"/>
<dbReference type="PANTHER" id="PTHR47965">
    <property type="entry name" value="ASPARTYL PROTEASE-RELATED"/>
    <property type="match status" value="1"/>
</dbReference>
<dbReference type="AlphaFoldDB" id="A0A2K0U4Y4"/>
<feature type="transmembrane region" description="Helical" evidence="3">
    <location>
        <begin position="572"/>
        <end position="594"/>
    </location>
</feature>
<dbReference type="Gene3D" id="2.40.70.10">
    <property type="entry name" value="Acid Proteases"/>
    <property type="match status" value="2"/>
</dbReference>
<feature type="compositionally biased region" description="Basic and acidic residues" evidence="2">
    <location>
        <begin position="601"/>
        <end position="613"/>
    </location>
</feature>
<dbReference type="GO" id="GO:0031505">
    <property type="term" value="P:fungal-type cell wall organization"/>
    <property type="evidence" value="ECO:0007669"/>
    <property type="project" value="TreeGrafter"/>
</dbReference>
<evidence type="ECO:0000256" key="1">
    <source>
        <dbReference type="ARBA" id="ARBA00007447"/>
    </source>
</evidence>
<evidence type="ECO:0000313" key="6">
    <source>
        <dbReference type="Proteomes" id="UP000236290"/>
    </source>
</evidence>
<feature type="region of interest" description="Disordered" evidence="2">
    <location>
        <begin position="920"/>
        <end position="979"/>
    </location>
</feature>
<feature type="region of interest" description="Disordered" evidence="2">
    <location>
        <begin position="756"/>
        <end position="788"/>
    </location>
</feature>
<feature type="compositionally biased region" description="Polar residues" evidence="2">
    <location>
        <begin position="815"/>
        <end position="838"/>
    </location>
</feature>
<dbReference type="GO" id="GO:0004190">
    <property type="term" value="F:aspartic-type endopeptidase activity"/>
    <property type="evidence" value="ECO:0007669"/>
    <property type="project" value="InterPro"/>
</dbReference>
<evidence type="ECO:0000259" key="4">
    <source>
        <dbReference type="PROSITE" id="PS51767"/>
    </source>
</evidence>
<organism evidence="5 6">
    <name type="scientific">Trichoderma harzianum</name>
    <name type="common">Hypocrea lixii</name>
    <dbReference type="NCBI Taxonomy" id="5544"/>
    <lineage>
        <taxon>Eukaryota</taxon>
        <taxon>Fungi</taxon>
        <taxon>Dikarya</taxon>
        <taxon>Ascomycota</taxon>
        <taxon>Pezizomycotina</taxon>
        <taxon>Sordariomycetes</taxon>
        <taxon>Hypocreomycetidae</taxon>
        <taxon>Hypocreales</taxon>
        <taxon>Hypocreaceae</taxon>
        <taxon>Trichoderma</taxon>
    </lineage>
</organism>
<proteinExistence type="inferred from homology"/>
<feature type="compositionally biased region" description="Low complexity" evidence="2">
    <location>
        <begin position="765"/>
        <end position="780"/>
    </location>
</feature>
<dbReference type="GO" id="GO:0009277">
    <property type="term" value="C:fungal-type cell wall"/>
    <property type="evidence" value="ECO:0007669"/>
    <property type="project" value="TreeGrafter"/>
</dbReference>
<dbReference type="EMBL" id="MTYI01000090">
    <property type="protein sequence ID" value="PNP52836.1"/>
    <property type="molecule type" value="Genomic_DNA"/>
</dbReference>
<dbReference type="PANTHER" id="PTHR47965:SF101">
    <property type="entry name" value="HYPOTHETICAL ASPARTYL PROTEASE (EUROFUNG)-RELATED"/>
    <property type="match status" value="1"/>
</dbReference>
<feature type="domain" description="Peptidase A1" evidence="4">
    <location>
        <begin position="166"/>
        <end position="531"/>
    </location>
</feature>
<keyword evidence="3" id="KW-0812">Transmembrane</keyword>
<feature type="region of interest" description="Disordered" evidence="2">
    <location>
        <begin position="601"/>
        <end position="624"/>
    </location>
</feature>
<feature type="compositionally biased region" description="Basic and acidic residues" evidence="2">
    <location>
        <begin position="954"/>
        <end position="963"/>
    </location>
</feature>
<name>A0A2K0U4Y4_TRIHA</name>
<evidence type="ECO:0000313" key="5">
    <source>
        <dbReference type="EMBL" id="PNP52836.1"/>
    </source>
</evidence>
<keyword evidence="3" id="KW-0472">Membrane</keyword>
<keyword evidence="3" id="KW-1133">Transmembrane helix</keyword>
<gene>
    <name evidence="5" type="ORF">THARTR1_06677</name>
</gene>
<dbReference type="GO" id="GO:0006508">
    <property type="term" value="P:proteolysis"/>
    <property type="evidence" value="ECO:0007669"/>
    <property type="project" value="InterPro"/>
</dbReference>
<comment type="similarity">
    <text evidence="1">Belongs to the peptidase A1 family.</text>
</comment>
<dbReference type="Proteomes" id="UP000236290">
    <property type="component" value="Unassembled WGS sequence"/>
</dbReference>
<dbReference type="SUPFAM" id="SSF50630">
    <property type="entry name" value="Acid proteases"/>
    <property type="match status" value="1"/>
</dbReference>
<accession>A0A2K0U4Y4</accession>
<comment type="caution">
    <text evidence="5">The sequence shown here is derived from an EMBL/GenBank/DDBJ whole genome shotgun (WGS) entry which is preliminary data.</text>
</comment>
<protein>
    <recommendedName>
        <fullName evidence="4">Peptidase A1 domain-containing protein</fullName>
    </recommendedName>
</protein>
<dbReference type="InterPro" id="IPR021109">
    <property type="entry name" value="Peptidase_aspartic_dom_sf"/>
</dbReference>
<dbReference type="PROSITE" id="PS51767">
    <property type="entry name" value="PEPTIDASE_A1"/>
    <property type="match status" value="1"/>
</dbReference>
<evidence type="ECO:0000256" key="2">
    <source>
        <dbReference type="SAM" id="MobiDB-lite"/>
    </source>
</evidence>